<dbReference type="GO" id="GO:0003700">
    <property type="term" value="F:DNA-binding transcription factor activity"/>
    <property type="evidence" value="ECO:0007669"/>
    <property type="project" value="InterPro"/>
</dbReference>
<dbReference type="InterPro" id="IPR039422">
    <property type="entry name" value="MarR/SlyA-like"/>
</dbReference>
<dbReference type="PRINTS" id="PR00598">
    <property type="entry name" value="HTHMARR"/>
</dbReference>
<accession>A0A9D1WFM0</accession>
<dbReference type="InterPro" id="IPR000835">
    <property type="entry name" value="HTH_MarR-typ"/>
</dbReference>
<dbReference type="InterPro" id="IPR036388">
    <property type="entry name" value="WH-like_DNA-bd_sf"/>
</dbReference>
<dbReference type="PANTHER" id="PTHR33164">
    <property type="entry name" value="TRANSCRIPTIONAL REGULATOR, MARR FAMILY"/>
    <property type="match status" value="1"/>
</dbReference>
<evidence type="ECO:0000259" key="1">
    <source>
        <dbReference type="PROSITE" id="PS50995"/>
    </source>
</evidence>
<dbReference type="EMBL" id="DXEX01000025">
    <property type="protein sequence ID" value="HIX58274.1"/>
    <property type="molecule type" value="Genomic_DNA"/>
</dbReference>
<sequence>MKPTDFLASIRQMIKYHESMLKDICEDYQLSLIEANIISFLYNNPGKDTAGDIVELRMLSKGNVSKAVEELIQKSLLSRTPDTADRRKIHLALRPEARPITDRIKKMKQEYDREIFQGLSEEEIRQFYALSQRIKENAQEAMKRREKK</sequence>
<organism evidence="2 3">
    <name type="scientific">Candidatus Blautia gallistercoris</name>
    <dbReference type="NCBI Taxonomy" id="2838490"/>
    <lineage>
        <taxon>Bacteria</taxon>
        <taxon>Bacillati</taxon>
        <taxon>Bacillota</taxon>
        <taxon>Clostridia</taxon>
        <taxon>Lachnospirales</taxon>
        <taxon>Lachnospiraceae</taxon>
        <taxon>Blautia</taxon>
    </lineage>
</organism>
<dbReference type="PANTHER" id="PTHR33164:SF43">
    <property type="entry name" value="HTH-TYPE TRANSCRIPTIONAL REPRESSOR YETL"/>
    <property type="match status" value="1"/>
</dbReference>
<dbReference type="GO" id="GO:0006950">
    <property type="term" value="P:response to stress"/>
    <property type="evidence" value="ECO:0007669"/>
    <property type="project" value="TreeGrafter"/>
</dbReference>
<dbReference type="SMART" id="SM00347">
    <property type="entry name" value="HTH_MARR"/>
    <property type="match status" value="1"/>
</dbReference>
<dbReference type="PROSITE" id="PS50995">
    <property type="entry name" value="HTH_MARR_2"/>
    <property type="match status" value="1"/>
</dbReference>
<evidence type="ECO:0000313" key="2">
    <source>
        <dbReference type="EMBL" id="HIX58274.1"/>
    </source>
</evidence>
<dbReference type="SUPFAM" id="SSF46785">
    <property type="entry name" value="Winged helix' DNA-binding domain"/>
    <property type="match status" value="1"/>
</dbReference>
<proteinExistence type="predicted"/>
<name>A0A9D1WFM0_9FIRM</name>
<evidence type="ECO:0000313" key="3">
    <source>
        <dbReference type="Proteomes" id="UP000886817"/>
    </source>
</evidence>
<dbReference type="Proteomes" id="UP000886817">
    <property type="component" value="Unassembled WGS sequence"/>
</dbReference>
<dbReference type="AlphaFoldDB" id="A0A9D1WFM0"/>
<feature type="domain" description="HTH marR-type" evidence="1">
    <location>
        <begin position="3"/>
        <end position="136"/>
    </location>
</feature>
<gene>
    <name evidence="2" type="ORF">IAA45_00950</name>
</gene>
<dbReference type="Gene3D" id="1.10.10.10">
    <property type="entry name" value="Winged helix-like DNA-binding domain superfamily/Winged helix DNA-binding domain"/>
    <property type="match status" value="1"/>
</dbReference>
<dbReference type="InterPro" id="IPR036390">
    <property type="entry name" value="WH_DNA-bd_sf"/>
</dbReference>
<dbReference type="Pfam" id="PF12802">
    <property type="entry name" value="MarR_2"/>
    <property type="match status" value="1"/>
</dbReference>
<reference evidence="2" key="1">
    <citation type="journal article" date="2021" name="PeerJ">
        <title>Extensive microbial diversity within the chicken gut microbiome revealed by metagenomics and culture.</title>
        <authorList>
            <person name="Gilroy R."/>
            <person name="Ravi A."/>
            <person name="Getino M."/>
            <person name="Pursley I."/>
            <person name="Horton D.L."/>
            <person name="Alikhan N.F."/>
            <person name="Baker D."/>
            <person name="Gharbi K."/>
            <person name="Hall N."/>
            <person name="Watson M."/>
            <person name="Adriaenssens E.M."/>
            <person name="Foster-Nyarko E."/>
            <person name="Jarju S."/>
            <person name="Secka A."/>
            <person name="Antonio M."/>
            <person name="Oren A."/>
            <person name="Chaudhuri R.R."/>
            <person name="La Ragione R."/>
            <person name="Hildebrand F."/>
            <person name="Pallen M.J."/>
        </authorList>
    </citation>
    <scope>NUCLEOTIDE SEQUENCE</scope>
    <source>
        <strain evidence="2">ChiSjej1B19-8411</strain>
    </source>
</reference>
<reference evidence="2" key="2">
    <citation type="submission" date="2021-04" db="EMBL/GenBank/DDBJ databases">
        <authorList>
            <person name="Gilroy R."/>
        </authorList>
    </citation>
    <scope>NUCLEOTIDE SEQUENCE</scope>
    <source>
        <strain evidence="2">ChiSjej1B19-8411</strain>
    </source>
</reference>
<protein>
    <submittedName>
        <fullName evidence="2">MarR family transcriptional regulator</fullName>
    </submittedName>
</protein>
<comment type="caution">
    <text evidence="2">The sequence shown here is derived from an EMBL/GenBank/DDBJ whole genome shotgun (WGS) entry which is preliminary data.</text>
</comment>